<dbReference type="Proteomes" id="UP001152320">
    <property type="component" value="Chromosome 14"/>
</dbReference>
<dbReference type="SUPFAM" id="SSF53474">
    <property type="entry name" value="alpha/beta-Hydrolases"/>
    <property type="match status" value="1"/>
</dbReference>
<feature type="region of interest" description="Disordered" evidence="1">
    <location>
        <begin position="1"/>
        <end position="53"/>
    </location>
</feature>
<dbReference type="GO" id="GO:0005634">
    <property type="term" value="C:nucleus"/>
    <property type="evidence" value="ECO:0007669"/>
    <property type="project" value="TreeGrafter"/>
</dbReference>
<dbReference type="InterPro" id="IPR048263">
    <property type="entry name" value="Arb2"/>
</dbReference>
<dbReference type="AlphaFoldDB" id="A0A9Q1BNE9"/>
<comment type="caution">
    <text evidence="3">The sequence shown here is derived from an EMBL/GenBank/DDBJ whole genome shotgun (WGS) entry which is preliminary data.</text>
</comment>
<evidence type="ECO:0000313" key="4">
    <source>
        <dbReference type="Proteomes" id="UP001152320"/>
    </source>
</evidence>
<dbReference type="EMBL" id="JAIZAY010000014">
    <property type="protein sequence ID" value="KAJ8029887.1"/>
    <property type="molecule type" value="Genomic_DNA"/>
</dbReference>
<name>A0A9Q1BNE9_HOLLE</name>
<gene>
    <name evidence="3" type="ORF">HOLleu_29404</name>
</gene>
<dbReference type="InterPro" id="IPR053858">
    <property type="entry name" value="Arb2_dom"/>
</dbReference>
<dbReference type="Pfam" id="PF22749">
    <property type="entry name" value="Arb2"/>
    <property type="match status" value="1"/>
</dbReference>
<feature type="domain" description="Arb2" evidence="2">
    <location>
        <begin position="50"/>
        <end position="300"/>
    </location>
</feature>
<evidence type="ECO:0000259" key="2">
    <source>
        <dbReference type="Pfam" id="PF22749"/>
    </source>
</evidence>
<feature type="region of interest" description="Disordered" evidence="1">
    <location>
        <begin position="302"/>
        <end position="324"/>
    </location>
</feature>
<dbReference type="Gene3D" id="3.40.50.1820">
    <property type="entry name" value="alpha/beta hydrolase"/>
    <property type="match status" value="1"/>
</dbReference>
<dbReference type="OrthoDB" id="421951at2759"/>
<accession>A0A9Q1BNE9</accession>
<dbReference type="GO" id="GO:0035197">
    <property type="term" value="F:siRNA binding"/>
    <property type="evidence" value="ECO:0007669"/>
    <property type="project" value="TreeGrafter"/>
</dbReference>
<dbReference type="GO" id="GO:0031048">
    <property type="term" value="P:regulatory ncRNA-mediated heterochromatin formation"/>
    <property type="evidence" value="ECO:0007669"/>
    <property type="project" value="TreeGrafter"/>
</dbReference>
<dbReference type="PANTHER" id="PTHR21357:SF4">
    <property type="entry name" value="FAM172 FAMILY PROTEIN HOMOLOG CG10038"/>
    <property type="match status" value="1"/>
</dbReference>
<evidence type="ECO:0000313" key="3">
    <source>
        <dbReference type="EMBL" id="KAJ8029887.1"/>
    </source>
</evidence>
<protein>
    <recommendedName>
        <fullName evidence="2">Arb2 domain-containing protein</fullName>
    </recommendedName>
</protein>
<feature type="compositionally biased region" description="Basic and acidic residues" evidence="1">
    <location>
        <begin position="35"/>
        <end position="45"/>
    </location>
</feature>
<dbReference type="InterPro" id="IPR029058">
    <property type="entry name" value="AB_hydrolase_fold"/>
</dbReference>
<sequence length="356" mass="40790">MAEESGDSRSVAQVKRAEADDEEKEQTAKKQKLSSSEDEKKRSHSPETSFPTTLEGFKYHFNADGHLRHIETDERFEFEVRKDDPKYNQKRYEALGEVITEYVYDLLETEVGLKRITVPEDASQDEAKGFIFATKSIFKETDKVLVLIHGDGVVRAGQWARRLIINDCLDSGTQLPFIKRAKQMGYELLVLNSNLNKAVAADGREELVRGSSTSKQHVIYVWDHFLAKSPVESVAFVAHSYGGVSTLNLALKREESFCRKVFFVAFTDSVHQMSFQNAPDSIRNWFYKNSVNWVKSDKPLDTRLSESNKDSPKLSAGTTKHEETSWKSFNSVFKSLSQRYEKKMLKWSTSKEREEL</sequence>
<reference evidence="3" key="1">
    <citation type="submission" date="2021-10" db="EMBL/GenBank/DDBJ databases">
        <title>Tropical sea cucumber genome reveals ecological adaptation and Cuvierian tubules defense mechanism.</title>
        <authorList>
            <person name="Chen T."/>
        </authorList>
    </citation>
    <scope>NUCLEOTIDE SEQUENCE</scope>
    <source>
        <strain evidence="3">Nanhai2018</strain>
        <tissue evidence="3">Muscle</tissue>
    </source>
</reference>
<proteinExistence type="predicted"/>
<dbReference type="PANTHER" id="PTHR21357">
    <property type="entry name" value="FAM172 FAMILY PROTEIN HOMOLOG CG10038"/>
    <property type="match status" value="1"/>
</dbReference>
<feature type="compositionally biased region" description="Basic and acidic residues" evidence="1">
    <location>
        <begin position="302"/>
        <end position="312"/>
    </location>
</feature>
<keyword evidence="4" id="KW-1185">Reference proteome</keyword>
<evidence type="ECO:0000256" key="1">
    <source>
        <dbReference type="SAM" id="MobiDB-lite"/>
    </source>
</evidence>
<organism evidence="3 4">
    <name type="scientific">Holothuria leucospilota</name>
    <name type="common">Black long sea cucumber</name>
    <name type="synonym">Mertensiothuria leucospilota</name>
    <dbReference type="NCBI Taxonomy" id="206669"/>
    <lineage>
        <taxon>Eukaryota</taxon>
        <taxon>Metazoa</taxon>
        <taxon>Echinodermata</taxon>
        <taxon>Eleutherozoa</taxon>
        <taxon>Echinozoa</taxon>
        <taxon>Holothuroidea</taxon>
        <taxon>Aspidochirotacea</taxon>
        <taxon>Aspidochirotida</taxon>
        <taxon>Holothuriidae</taxon>
        <taxon>Holothuria</taxon>
    </lineage>
</organism>